<dbReference type="PANTHER" id="PTHR11699">
    <property type="entry name" value="ALDEHYDE DEHYDROGENASE-RELATED"/>
    <property type="match status" value="1"/>
</dbReference>
<reference evidence="2" key="1">
    <citation type="submission" date="2018-05" db="EMBL/GenBank/DDBJ databases">
        <authorList>
            <person name="Lanie J.A."/>
            <person name="Ng W.-L."/>
            <person name="Kazmierczak K.M."/>
            <person name="Andrzejewski T.M."/>
            <person name="Davidsen T.M."/>
            <person name="Wayne K.J."/>
            <person name="Tettelin H."/>
            <person name="Glass J.I."/>
            <person name="Rusch D."/>
            <person name="Podicherti R."/>
            <person name="Tsui H.-C.T."/>
            <person name="Winkler M.E."/>
        </authorList>
    </citation>
    <scope>NUCLEOTIDE SEQUENCE</scope>
</reference>
<evidence type="ECO:0000259" key="1">
    <source>
        <dbReference type="Pfam" id="PF00171"/>
    </source>
</evidence>
<name>A0A381QC94_9ZZZZ</name>
<protein>
    <recommendedName>
        <fullName evidence="1">Aldehyde dehydrogenase domain-containing protein</fullName>
    </recommendedName>
</protein>
<feature type="domain" description="Aldehyde dehydrogenase" evidence="1">
    <location>
        <begin position="28"/>
        <end position="252"/>
    </location>
</feature>
<dbReference type="Pfam" id="PF00171">
    <property type="entry name" value="Aldedh"/>
    <property type="match status" value="1"/>
</dbReference>
<organism evidence="2">
    <name type="scientific">marine metagenome</name>
    <dbReference type="NCBI Taxonomy" id="408172"/>
    <lineage>
        <taxon>unclassified sequences</taxon>
        <taxon>metagenomes</taxon>
        <taxon>ecological metagenomes</taxon>
    </lineage>
</organism>
<sequence>MGKRINVQKTYKLYIDGKFPRTESGRYIKWQDPKETTLVNVCRGSRKDFRNAVVAARKAASGWSCRTAYNRGQILYRIGEILEGRREQFMTELTLQGSTKKQAEKEIDQAIERLIYYAGWADKYIQVFSRVNPVAMPYFNFSFLEPVGVVAAIAPDDISLLGSVSVLAPIIVGGNTAVMLASESRPLCAITFAEVIHTSDVPAGVVNILTGQRSELLDHFSSHMDVNAVVYCGNDPEEIELVQSNSALNVKRPVIYRGQNWSDKKMQGPYHILETQETKTTWHPVGV</sequence>
<dbReference type="EMBL" id="UINC01001254">
    <property type="protein sequence ID" value="SUZ75687.1"/>
    <property type="molecule type" value="Genomic_DNA"/>
</dbReference>
<accession>A0A381QC94</accession>
<dbReference type="InterPro" id="IPR016162">
    <property type="entry name" value="Ald_DH_N"/>
</dbReference>
<proteinExistence type="predicted"/>
<dbReference type="SUPFAM" id="SSF53720">
    <property type="entry name" value="ALDH-like"/>
    <property type="match status" value="1"/>
</dbReference>
<evidence type="ECO:0000313" key="2">
    <source>
        <dbReference type="EMBL" id="SUZ75687.1"/>
    </source>
</evidence>
<dbReference type="Gene3D" id="3.40.605.10">
    <property type="entry name" value="Aldehyde Dehydrogenase, Chain A, domain 1"/>
    <property type="match status" value="1"/>
</dbReference>
<dbReference type="InterPro" id="IPR015590">
    <property type="entry name" value="Aldehyde_DH_dom"/>
</dbReference>
<dbReference type="GO" id="GO:0016491">
    <property type="term" value="F:oxidoreductase activity"/>
    <property type="evidence" value="ECO:0007669"/>
    <property type="project" value="InterPro"/>
</dbReference>
<dbReference type="InterPro" id="IPR016161">
    <property type="entry name" value="Ald_DH/histidinol_DH"/>
</dbReference>
<dbReference type="AlphaFoldDB" id="A0A381QC94"/>
<gene>
    <name evidence="2" type="ORF">METZ01_LOCUS28541</name>
</gene>